<dbReference type="CDD" id="cd21036">
    <property type="entry name" value="WH_MUS81"/>
    <property type="match status" value="1"/>
</dbReference>
<feature type="region of interest" description="Disordered" evidence="17">
    <location>
        <begin position="273"/>
        <end position="298"/>
    </location>
</feature>
<dbReference type="GO" id="GO:0048257">
    <property type="term" value="F:3'-flap endonuclease activity"/>
    <property type="evidence" value="ECO:0007669"/>
    <property type="project" value="TreeGrafter"/>
</dbReference>
<evidence type="ECO:0000256" key="2">
    <source>
        <dbReference type="ARBA" id="ARBA00004123"/>
    </source>
</evidence>
<dbReference type="GO" id="GO:0008821">
    <property type="term" value="F:crossover junction DNA endonuclease activity"/>
    <property type="evidence" value="ECO:0007669"/>
    <property type="project" value="UniProtKB-UniRule"/>
</dbReference>
<evidence type="ECO:0000256" key="12">
    <source>
        <dbReference type="ARBA" id="ARBA00023204"/>
    </source>
</evidence>
<dbReference type="Proteomes" id="UP000292447">
    <property type="component" value="Chromosome I"/>
</dbReference>
<dbReference type="PANTHER" id="PTHR13451:SF0">
    <property type="entry name" value="CROSSOVER JUNCTION ENDONUCLEASE MUS81"/>
    <property type="match status" value="1"/>
</dbReference>
<dbReference type="Gene3D" id="1.10.150.670">
    <property type="entry name" value="Crossover junction endonuclease EME1, DNA-binding domain"/>
    <property type="match status" value="1"/>
</dbReference>
<evidence type="ECO:0000256" key="17">
    <source>
        <dbReference type="SAM" id="MobiDB-lite"/>
    </source>
</evidence>
<dbReference type="AlphaFoldDB" id="A0A4P6XIN8"/>
<dbReference type="GO" id="GO:0048476">
    <property type="term" value="C:Holliday junction resolvase complex"/>
    <property type="evidence" value="ECO:0007669"/>
    <property type="project" value="UniProtKB-UniRule"/>
</dbReference>
<proteinExistence type="inferred from homology"/>
<keyword evidence="10 16" id="KW-0460">Magnesium</keyword>
<keyword evidence="20" id="KW-1185">Reference proteome</keyword>
<evidence type="ECO:0000256" key="11">
    <source>
        <dbReference type="ARBA" id="ARBA00023172"/>
    </source>
</evidence>
<evidence type="ECO:0000256" key="9">
    <source>
        <dbReference type="ARBA" id="ARBA00022801"/>
    </source>
</evidence>
<dbReference type="Gene3D" id="3.40.50.10130">
    <property type="match status" value="1"/>
</dbReference>
<dbReference type="Pfam" id="PF02732">
    <property type="entry name" value="ERCC4"/>
    <property type="match status" value="1"/>
</dbReference>
<comment type="function">
    <text evidence="15 16">Interacts with EME1 to form a DNA structure-specific endonuclease with substrate preference for branched DNA structures with a 5'-end at the branch nick. Typical substrates include 3'-flap structures, D-loops, replication forks and nicked Holliday junctions. May be required in mitosis for the processing of stalled or collapsed replication fork intermediates. May be required in meiosis for the repair of meiosis-specific double strand breaks subsequent to single-end invasion (SEI).</text>
</comment>
<dbReference type="InterPro" id="IPR027421">
    <property type="entry name" value="DNA_pol_lamdba_lyase_dom_sf"/>
</dbReference>
<dbReference type="InterPro" id="IPR036388">
    <property type="entry name" value="WH-like_DNA-bd_sf"/>
</dbReference>
<evidence type="ECO:0000256" key="8">
    <source>
        <dbReference type="ARBA" id="ARBA00022763"/>
    </source>
</evidence>
<dbReference type="FunFam" id="1.10.10.10:FF:000307">
    <property type="entry name" value="Crossover junction endonuclease MUS81"/>
    <property type="match status" value="1"/>
</dbReference>
<dbReference type="InterPro" id="IPR010996">
    <property type="entry name" value="HHH_MUS81"/>
</dbReference>
<dbReference type="InterPro" id="IPR011335">
    <property type="entry name" value="Restrct_endonuc-II-like"/>
</dbReference>
<gene>
    <name evidence="19" type="primary">MPUL0A05470</name>
    <name evidence="19" type="ORF">METSCH_A05470</name>
</gene>
<sequence>MDLDLKFLFTRWLEERFDELMKKGLKVAHAYTRALEKIRAFPGPIETPKQLSKIQYVGVKLVKFLCARLKRHCKENGITIPVEFVNYVGDTEGGKRQHELDPETENKKKKTAQNWVPKRRGGSWAILITLCTADKQRRGLRREEIVAVAEKYCDKSFTANPAARDYYSAWDGVKTLLKRGLVEEFGRPKAYVITEEGLKMAEVLIRQEGIASSPARAPETSFDNGVRVLPGLSAFNSLVLAPRDQVSSPLKRRNYHNNSLFMDPVLSDVEVNEETNKTDEADQLEKPPVILDDNALGSDPGVHDENVPLPASQSVTARYAAKSPEKKTNPLKGVHDAANKTYLGTQYDVWAPADYEVVLILDNREIRSKGERDFFYNKIVGRGVACDVRALSVGDVLWIARHKQTKKEVVLNYVCERKRIDDLAGSIKDGRFAEQKSRLKKSGIKNVHYIVEESGLVDIPRVADMKQSLETAISMVITMSNFYMQRFRRTDDTIDWLVLMTEVLQEKHQNVRLLVLKPKSVRTQDEYLEYLEEFRQKFESRKTPYECVHSFPMYQESLVKSNMMTVKEMFVKMLMLVRGISFEKAIMIQRYFGTPRNLIEFYIEKEGFTDTAKGDLIMDIFKDEVGPKKIGKAALVAMYEAWGKPVC</sequence>
<dbReference type="InterPro" id="IPR006166">
    <property type="entry name" value="ERCC4_domain"/>
</dbReference>
<dbReference type="GO" id="GO:0000727">
    <property type="term" value="P:double-strand break repair via break-induced replication"/>
    <property type="evidence" value="ECO:0007669"/>
    <property type="project" value="UniProtKB-UniRule"/>
</dbReference>
<dbReference type="CDD" id="cd20074">
    <property type="entry name" value="XPF_nuclease_Mus81"/>
    <property type="match status" value="1"/>
</dbReference>
<keyword evidence="14" id="KW-0469">Meiosis</keyword>
<evidence type="ECO:0000256" key="4">
    <source>
        <dbReference type="ARBA" id="ARBA00017114"/>
    </source>
</evidence>
<dbReference type="Gene3D" id="1.10.150.110">
    <property type="entry name" value="DNA polymerase beta, N-terminal domain-like"/>
    <property type="match status" value="1"/>
</dbReference>
<dbReference type="Pfam" id="PF21136">
    <property type="entry name" value="WHD_MUS81"/>
    <property type="match status" value="1"/>
</dbReference>
<dbReference type="GO" id="GO:0005634">
    <property type="term" value="C:nucleus"/>
    <property type="evidence" value="ECO:0007669"/>
    <property type="project" value="UniProtKB-SubCell"/>
</dbReference>
<dbReference type="SUPFAM" id="SSF47802">
    <property type="entry name" value="DNA polymerase beta, N-terminal domain-like"/>
    <property type="match status" value="1"/>
</dbReference>
<dbReference type="PANTHER" id="PTHR13451">
    <property type="entry name" value="CLASS II CROSSOVER JUNCTION ENDONUCLEASE MUS81"/>
    <property type="match status" value="1"/>
</dbReference>
<keyword evidence="6 16" id="KW-0479">Metal-binding</keyword>
<evidence type="ECO:0000256" key="7">
    <source>
        <dbReference type="ARBA" id="ARBA00022759"/>
    </source>
</evidence>
<evidence type="ECO:0000256" key="15">
    <source>
        <dbReference type="ARBA" id="ARBA00058015"/>
    </source>
</evidence>
<dbReference type="GO" id="GO:0031573">
    <property type="term" value="P:mitotic intra-S DNA damage checkpoint signaling"/>
    <property type="evidence" value="ECO:0007669"/>
    <property type="project" value="TreeGrafter"/>
</dbReference>
<accession>A0A4P6XIN8</accession>
<dbReference type="GO" id="GO:0000712">
    <property type="term" value="P:resolution of meiotic recombination intermediates"/>
    <property type="evidence" value="ECO:0007669"/>
    <property type="project" value="UniProtKB-ARBA"/>
</dbReference>
<dbReference type="InterPro" id="IPR047416">
    <property type="entry name" value="XPF_nuclease_Mus81"/>
</dbReference>
<feature type="domain" description="ERCC4" evidence="18">
    <location>
        <begin position="358"/>
        <end position="455"/>
    </location>
</feature>
<comment type="subunit">
    <text evidence="16">Interacts with EME1.</text>
</comment>
<feature type="compositionally biased region" description="Basic and acidic residues" evidence="17">
    <location>
        <begin position="274"/>
        <end position="285"/>
    </location>
</feature>
<comment type="similarity">
    <text evidence="3 16">Belongs to the XPF family.</text>
</comment>
<evidence type="ECO:0000256" key="13">
    <source>
        <dbReference type="ARBA" id="ARBA00023242"/>
    </source>
</evidence>
<evidence type="ECO:0000256" key="10">
    <source>
        <dbReference type="ARBA" id="ARBA00022842"/>
    </source>
</evidence>
<evidence type="ECO:0000256" key="5">
    <source>
        <dbReference type="ARBA" id="ARBA00022722"/>
    </source>
</evidence>
<evidence type="ECO:0000256" key="16">
    <source>
        <dbReference type="RuleBase" id="RU369042"/>
    </source>
</evidence>
<evidence type="ECO:0000313" key="20">
    <source>
        <dbReference type="Proteomes" id="UP000292447"/>
    </source>
</evidence>
<evidence type="ECO:0000259" key="18">
    <source>
        <dbReference type="SMART" id="SM00891"/>
    </source>
</evidence>
<organism evidence="19 20">
    <name type="scientific">Metschnikowia aff. pulcherrima</name>
    <dbReference type="NCBI Taxonomy" id="2163413"/>
    <lineage>
        <taxon>Eukaryota</taxon>
        <taxon>Fungi</taxon>
        <taxon>Dikarya</taxon>
        <taxon>Ascomycota</taxon>
        <taxon>Saccharomycotina</taxon>
        <taxon>Pichiomycetes</taxon>
        <taxon>Metschnikowiaceae</taxon>
        <taxon>Metschnikowia</taxon>
    </lineage>
</organism>
<keyword evidence="5 16" id="KW-0540">Nuclease</keyword>
<keyword evidence="9 16" id="KW-0378">Hydrolase</keyword>
<dbReference type="SMART" id="SM00891">
    <property type="entry name" value="ERCC4"/>
    <property type="match status" value="1"/>
</dbReference>
<name>A0A4P6XIN8_9ASCO</name>
<dbReference type="InterPro" id="IPR042530">
    <property type="entry name" value="EME1/EME2_C"/>
</dbReference>
<protein>
    <recommendedName>
        <fullName evidence="4 16">Crossover junction endonuclease MUS81</fullName>
        <ecNumber evidence="16">3.1.22.-</ecNumber>
    </recommendedName>
</protein>
<evidence type="ECO:0000256" key="14">
    <source>
        <dbReference type="ARBA" id="ARBA00023254"/>
    </source>
</evidence>
<feature type="region of interest" description="Disordered" evidence="17">
    <location>
        <begin position="92"/>
        <end position="112"/>
    </location>
</feature>
<dbReference type="GO" id="GO:0046872">
    <property type="term" value="F:metal ion binding"/>
    <property type="evidence" value="ECO:0007669"/>
    <property type="project" value="UniProtKB-UniRule"/>
</dbReference>
<dbReference type="InterPro" id="IPR033309">
    <property type="entry name" value="Mus81"/>
</dbReference>
<keyword evidence="8 16" id="KW-0227">DNA damage</keyword>
<dbReference type="FunFam" id="3.40.50.10130:FF:000005">
    <property type="entry name" value="crossover junction endonuclease MUS81 isoform X1"/>
    <property type="match status" value="1"/>
</dbReference>
<dbReference type="EC" id="3.1.22.-" evidence="16"/>
<dbReference type="STRING" id="2163413.A0A4P6XIN8"/>
<evidence type="ECO:0000313" key="19">
    <source>
        <dbReference type="EMBL" id="QBM85916.1"/>
    </source>
</evidence>
<dbReference type="Gene3D" id="1.10.10.10">
    <property type="entry name" value="Winged helix-like DNA-binding domain superfamily/Winged helix DNA-binding domain"/>
    <property type="match status" value="1"/>
</dbReference>
<dbReference type="GO" id="GO:0006308">
    <property type="term" value="P:DNA catabolic process"/>
    <property type="evidence" value="ECO:0007669"/>
    <property type="project" value="UniProtKB-UniRule"/>
</dbReference>
<evidence type="ECO:0000256" key="3">
    <source>
        <dbReference type="ARBA" id="ARBA00010015"/>
    </source>
</evidence>
<keyword evidence="13 16" id="KW-0539">Nucleus</keyword>
<keyword evidence="12 16" id="KW-0234">DNA repair</keyword>
<comment type="cofactor">
    <cofactor evidence="1 16">
        <name>Mg(2+)</name>
        <dbReference type="ChEBI" id="CHEBI:18420"/>
    </cofactor>
</comment>
<dbReference type="EMBL" id="CP034456">
    <property type="protein sequence ID" value="QBM85916.1"/>
    <property type="molecule type" value="Genomic_DNA"/>
</dbReference>
<keyword evidence="11 16" id="KW-0233">DNA recombination</keyword>
<keyword evidence="7 16" id="KW-0255">Endonuclease</keyword>
<reference evidence="20" key="1">
    <citation type="submission" date="2019-03" db="EMBL/GenBank/DDBJ databases">
        <title>Snf2 controls pulcherriminic acid biosynthesis and connects pigmentation and antifungal activity of the yeast Metschnikowia pulcherrima.</title>
        <authorList>
            <person name="Gore-Lloyd D."/>
            <person name="Sumann I."/>
            <person name="Brachmann A.O."/>
            <person name="Schneeberger K."/>
            <person name="Ortiz-Merino R.A."/>
            <person name="Moreno-Beltran M."/>
            <person name="Schlaefli M."/>
            <person name="Kirner P."/>
            <person name="Santos Kron A."/>
            <person name="Wolfe K.H."/>
            <person name="Piel J."/>
            <person name="Ahrens C.H."/>
            <person name="Henk D."/>
            <person name="Freimoser F.M."/>
        </authorList>
    </citation>
    <scope>NUCLEOTIDE SEQUENCE [LARGE SCALE GENOMIC DNA]</scope>
    <source>
        <strain evidence="20">APC 1.2</strain>
    </source>
</reference>
<evidence type="ECO:0000256" key="6">
    <source>
        <dbReference type="ARBA" id="ARBA00022723"/>
    </source>
</evidence>
<dbReference type="GO" id="GO:0003677">
    <property type="term" value="F:DNA binding"/>
    <property type="evidence" value="ECO:0007669"/>
    <property type="project" value="UniProtKB-UniRule"/>
</dbReference>
<dbReference type="SUPFAM" id="SSF52980">
    <property type="entry name" value="Restriction endonuclease-like"/>
    <property type="match status" value="1"/>
</dbReference>
<feature type="compositionally biased region" description="Basic and acidic residues" evidence="17">
    <location>
        <begin position="92"/>
        <end position="106"/>
    </location>
</feature>
<evidence type="ECO:0000256" key="1">
    <source>
        <dbReference type="ARBA" id="ARBA00001946"/>
    </source>
</evidence>
<comment type="subcellular location">
    <subcellularLocation>
        <location evidence="2 16">Nucleus</location>
    </subcellularLocation>
</comment>
<dbReference type="InterPro" id="IPR047417">
    <property type="entry name" value="WHD_MUS81"/>
</dbReference>
<dbReference type="Pfam" id="PF14716">
    <property type="entry name" value="HHH_8"/>
    <property type="match status" value="1"/>
</dbReference>